<dbReference type="AlphaFoldDB" id="A0A4R4FKT6"/>
<dbReference type="PANTHER" id="PTHR43096:SF52">
    <property type="entry name" value="DNAJ HOMOLOG 1, MITOCHONDRIAL-RELATED"/>
    <property type="match status" value="1"/>
</dbReference>
<keyword evidence="3" id="KW-0677">Repeat</keyword>
<proteinExistence type="predicted"/>
<dbReference type="InterPro" id="IPR008971">
    <property type="entry name" value="HSP40/DnaJ_pept-bd"/>
</dbReference>
<evidence type="ECO:0000256" key="5">
    <source>
        <dbReference type="ARBA" id="ARBA00022833"/>
    </source>
</evidence>
<dbReference type="GO" id="GO:0008270">
    <property type="term" value="F:zinc ion binding"/>
    <property type="evidence" value="ECO:0007669"/>
    <property type="project" value="UniProtKB-KW"/>
</dbReference>
<dbReference type="CDD" id="cd06257">
    <property type="entry name" value="DnaJ"/>
    <property type="match status" value="1"/>
</dbReference>
<dbReference type="PRINTS" id="PR00625">
    <property type="entry name" value="JDOMAIN"/>
</dbReference>
<evidence type="ECO:0000313" key="9">
    <source>
        <dbReference type="Proteomes" id="UP000295710"/>
    </source>
</evidence>
<dbReference type="CDD" id="cd10747">
    <property type="entry name" value="DnaJ_C"/>
    <property type="match status" value="1"/>
</dbReference>
<dbReference type="Gene3D" id="1.10.287.110">
    <property type="entry name" value="DnaJ domain"/>
    <property type="match status" value="1"/>
</dbReference>
<reference evidence="8 9" key="1">
    <citation type="journal article" date="2016" name="Nat. Microbiol.">
        <title>The Mouse Intestinal Bacterial Collection (miBC) provides host-specific insight into cultured diversity and functional potential of the gut microbiota.</title>
        <authorList>
            <person name="Lagkouvardos I."/>
            <person name="Pukall R."/>
            <person name="Abt B."/>
            <person name="Foesel B.U."/>
            <person name="Meier-Kolthoff J.P."/>
            <person name="Kumar N."/>
            <person name="Bresciani A."/>
            <person name="Martinez I."/>
            <person name="Just S."/>
            <person name="Ziegler C."/>
            <person name="Brugiroux S."/>
            <person name="Garzetti D."/>
            <person name="Wenning M."/>
            <person name="Bui T.P."/>
            <person name="Wang J."/>
            <person name="Hugenholtz F."/>
            <person name="Plugge C.M."/>
            <person name="Peterson D.A."/>
            <person name="Hornef M.W."/>
            <person name="Baines J.F."/>
            <person name="Smidt H."/>
            <person name="Walter J."/>
            <person name="Kristiansen K."/>
            <person name="Nielsen H.B."/>
            <person name="Haller D."/>
            <person name="Overmann J."/>
            <person name="Stecher B."/>
            <person name="Clavel T."/>
        </authorList>
    </citation>
    <scope>NUCLEOTIDE SEQUENCE [LARGE SCALE GENOMIC DNA]</scope>
    <source>
        <strain evidence="8 9">DSM 28560</strain>
    </source>
</reference>
<name>A0A4R4FKT6_9FIRM</name>
<dbReference type="RefSeq" id="WP_132273999.1">
    <property type="nucleotide sequence ID" value="NZ_JAOBST010000008.1"/>
</dbReference>
<organism evidence="8 9">
    <name type="scientific">Extibacter muris</name>
    <dbReference type="NCBI Taxonomy" id="1796622"/>
    <lineage>
        <taxon>Bacteria</taxon>
        <taxon>Bacillati</taxon>
        <taxon>Bacillota</taxon>
        <taxon>Clostridia</taxon>
        <taxon>Lachnospirales</taxon>
        <taxon>Lachnospiraceae</taxon>
        <taxon>Extibacter</taxon>
    </lineage>
</organism>
<dbReference type="GO" id="GO:0051082">
    <property type="term" value="F:unfolded protein binding"/>
    <property type="evidence" value="ECO:0007669"/>
    <property type="project" value="InterPro"/>
</dbReference>
<dbReference type="EMBL" id="SMMX01000001">
    <property type="protein sequence ID" value="TDA23309.1"/>
    <property type="molecule type" value="Genomic_DNA"/>
</dbReference>
<keyword evidence="1" id="KW-0235">DNA replication</keyword>
<evidence type="ECO:0000256" key="6">
    <source>
        <dbReference type="ARBA" id="ARBA00023186"/>
    </source>
</evidence>
<feature type="domain" description="J" evidence="7">
    <location>
        <begin position="6"/>
        <end position="71"/>
    </location>
</feature>
<keyword evidence="5" id="KW-0862">Zinc</keyword>
<dbReference type="PROSITE" id="PS50076">
    <property type="entry name" value="DNAJ_2"/>
    <property type="match status" value="1"/>
</dbReference>
<gene>
    <name evidence="8" type="ORF">E1963_00750</name>
</gene>
<evidence type="ECO:0000256" key="4">
    <source>
        <dbReference type="ARBA" id="ARBA00022771"/>
    </source>
</evidence>
<dbReference type="FunFam" id="1.10.287.110:FF:000034">
    <property type="entry name" value="Chaperone protein DnaJ"/>
    <property type="match status" value="1"/>
</dbReference>
<dbReference type="PANTHER" id="PTHR43096">
    <property type="entry name" value="DNAJ HOMOLOG 1, MITOCHONDRIAL-RELATED"/>
    <property type="match status" value="1"/>
</dbReference>
<dbReference type="GO" id="GO:0006260">
    <property type="term" value="P:DNA replication"/>
    <property type="evidence" value="ECO:0007669"/>
    <property type="project" value="UniProtKB-KW"/>
</dbReference>
<dbReference type="InterPro" id="IPR002939">
    <property type="entry name" value="DnaJ_C"/>
</dbReference>
<dbReference type="Proteomes" id="UP000295710">
    <property type="component" value="Unassembled WGS sequence"/>
</dbReference>
<evidence type="ECO:0000259" key="7">
    <source>
        <dbReference type="PROSITE" id="PS50076"/>
    </source>
</evidence>
<dbReference type="Pfam" id="PF00226">
    <property type="entry name" value="DnaJ"/>
    <property type="match status" value="1"/>
</dbReference>
<keyword evidence="4" id="KW-0863">Zinc-finger</keyword>
<dbReference type="SUPFAM" id="SSF46565">
    <property type="entry name" value="Chaperone J-domain"/>
    <property type="match status" value="1"/>
</dbReference>
<evidence type="ECO:0000256" key="3">
    <source>
        <dbReference type="ARBA" id="ARBA00022737"/>
    </source>
</evidence>
<keyword evidence="6" id="KW-0143">Chaperone</keyword>
<accession>A0A4R4FKT6</accession>
<dbReference type="GO" id="GO:0005737">
    <property type="term" value="C:cytoplasm"/>
    <property type="evidence" value="ECO:0007669"/>
    <property type="project" value="TreeGrafter"/>
</dbReference>
<evidence type="ECO:0000256" key="2">
    <source>
        <dbReference type="ARBA" id="ARBA00022723"/>
    </source>
</evidence>
<keyword evidence="9" id="KW-1185">Reference proteome</keyword>
<dbReference type="SMART" id="SM00271">
    <property type="entry name" value="DnaJ"/>
    <property type="match status" value="1"/>
</dbReference>
<evidence type="ECO:0000256" key="1">
    <source>
        <dbReference type="ARBA" id="ARBA00022705"/>
    </source>
</evidence>
<protein>
    <submittedName>
        <fullName evidence="8">J domain-containing protein</fullName>
    </submittedName>
</protein>
<dbReference type="GO" id="GO:0042026">
    <property type="term" value="P:protein refolding"/>
    <property type="evidence" value="ECO:0007669"/>
    <property type="project" value="TreeGrafter"/>
</dbReference>
<dbReference type="SUPFAM" id="SSF49493">
    <property type="entry name" value="HSP40/DnaJ peptide-binding domain"/>
    <property type="match status" value="2"/>
</dbReference>
<sequence length="330" mass="35264">MAVKKDYYDILGIDKKAEDAAIKKAYRKLAKKCHPDTNAGDAQAEQRFKEITEAYTILSDPKKRKLYDQFGHAAFDGSGAGAGSGGTADGGGAYREYHFENGNMDDIFGDMFGDIFRSGRSGGYAYDGSGPNGFGRSGFRAKGADIRAEVAVSFDDAAFGCDKIISLQDMEKGGGAVQSLQVHIPAGIESGKSIRLRGKGMPGVNGGGCGDLLLKVMVGEKYGFERQGQDVYTTASVPFVTAVLGGELRVPTLYGDVICKIREGTQSGTKIRLKGKGIVSMKNHDLHGDQYVTVQIEVPKNLSQEARQKLKEFEQACGSGGRGKKKNSVA</sequence>
<dbReference type="Gene3D" id="2.60.260.20">
    <property type="entry name" value="Urease metallochaperone UreE, N-terminal domain"/>
    <property type="match status" value="2"/>
</dbReference>
<dbReference type="Pfam" id="PF01556">
    <property type="entry name" value="DnaJ_C"/>
    <property type="match status" value="1"/>
</dbReference>
<dbReference type="InterPro" id="IPR001623">
    <property type="entry name" value="DnaJ_domain"/>
</dbReference>
<dbReference type="FunFam" id="2.60.260.20:FF:000005">
    <property type="entry name" value="Chaperone protein dnaJ 1, mitochondrial"/>
    <property type="match status" value="1"/>
</dbReference>
<evidence type="ECO:0000313" key="8">
    <source>
        <dbReference type="EMBL" id="TDA23309.1"/>
    </source>
</evidence>
<comment type="caution">
    <text evidence="8">The sequence shown here is derived from an EMBL/GenBank/DDBJ whole genome shotgun (WGS) entry which is preliminary data.</text>
</comment>
<keyword evidence="2" id="KW-0479">Metal-binding</keyword>
<dbReference type="InterPro" id="IPR036869">
    <property type="entry name" value="J_dom_sf"/>
</dbReference>